<feature type="region of interest" description="Disordered" evidence="1">
    <location>
        <begin position="352"/>
        <end position="375"/>
    </location>
</feature>
<dbReference type="PANTHER" id="PTHR36182:SF2">
    <property type="entry name" value="LYTIC POLYSACCHARIDE MONOOXYGENASE"/>
    <property type="match status" value="1"/>
</dbReference>
<feature type="signal peptide" evidence="2">
    <location>
        <begin position="1"/>
        <end position="20"/>
    </location>
</feature>
<dbReference type="PANTHER" id="PTHR36182">
    <property type="entry name" value="PROTEIN, PUTATIVE (AFU_ORTHOLOGUE AFUA_6G10930)-RELATED"/>
    <property type="match status" value="1"/>
</dbReference>
<organism evidence="3 4">
    <name type="scientific">Saccharata proteae CBS 121410</name>
    <dbReference type="NCBI Taxonomy" id="1314787"/>
    <lineage>
        <taxon>Eukaryota</taxon>
        <taxon>Fungi</taxon>
        <taxon>Dikarya</taxon>
        <taxon>Ascomycota</taxon>
        <taxon>Pezizomycotina</taxon>
        <taxon>Dothideomycetes</taxon>
        <taxon>Dothideomycetes incertae sedis</taxon>
        <taxon>Botryosphaeriales</taxon>
        <taxon>Saccharataceae</taxon>
        <taxon>Saccharata</taxon>
    </lineage>
</organism>
<evidence type="ECO:0000256" key="2">
    <source>
        <dbReference type="SAM" id="SignalP"/>
    </source>
</evidence>
<dbReference type="OrthoDB" id="2342176at2759"/>
<reference evidence="3" key="1">
    <citation type="journal article" date="2020" name="Stud. Mycol.">
        <title>101 Dothideomycetes genomes: a test case for predicting lifestyles and emergence of pathogens.</title>
        <authorList>
            <person name="Haridas S."/>
            <person name="Albert R."/>
            <person name="Binder M."/>
            <person name="Bloem J."/>
            <person name="Labutti K."/>
            <person name="Salamov A."/>
            <person name="Andreopoulos B."/>
            <person name="Baker S."/>
            <person name="Barry K."/>
            <person name="Bills G."/>
            <person name="Bluhm B."/>
            <person name="Cannon C."/>
            <person name="Castanera R."/>
            <person name="Culley D."/>
            <person name="Daum C."/>
            <person name="Ezra D."/>
            <person name="Gonzalez J."/>
            <person name="Henrissat B."/>
            <person name="Kuo A."/>
            <person name="Liang C."/>
            <person name="Lipzen A."/>
            <person name="Lutzoni F."/>
            <person name="Magnuson J."/>
            <person name="Mondo S."/>
            <person name="Nolan M."/>
            <person name="Ohm R."/>
            <person name="Pangilinan J."/>
            <person name="Park H.-J."/>
            <person name="Ramirez L."/>
            <person name="Alfaro M."/>
            <person name="Sun H."/>
            <person name="Tritt A."/>
            <person name="Yoshinaga Y."/>
            <person name="Zwiers L.-H."/>
            <person name="Turgeon B."/>
            <person name="Goodwin S."/>
            <person name="Spatafora J."/>
            <person name="Crous P."/>
            <person name="Grigoriev I."/>
        </authorList>
    </citation>
    <scope>NUCLEOTIDE SEQUENCE</scope>
    <source>
        <strain evidence="3">CBS 121410</strain>
    </source>
</reference>
<evidence type="ECO:0000313" key="4">
    <source>
        <dbReference type="Proteomes" id="UP000799776"/>
    </source>
</evidence>
<accession>A0A9P4HUX4</accession>
<keyword evidence="2" id="KW-0732">Signal</keyword>
<feature type="chain" id="PRO_5040191736" evidence="2">
    <location>
        <begin position="21"/>
        <end position="375"/>
    </location>
</feature>
<gene>
    <name evidence="3" type="ORF">K490DRAFT_42021</name>
</gene>
<comment type="caution">
    <text evidence="3">The sequence shown here is derived from an EMBL/GenBank/DDBJ whole genome shotgun (WGS) entry which is preliminary data.</text>
</comment>
<evidence type="ECO:0000313" key="3">
    <source>
        <dbReference type="EMBL" id="KAF2087277.1"/>
    </source>
</evidence>
<keyword evidence="4" id="KW-1185">Reference proteome</keyword>
<keyword evidence="3" id="KW-0503">Monooxygenase</keyword>
<proteinExistence type="predicted"/>
<dbReference type="AlphaFoldDB" id="A0A9P4HUX4"/>
<evidence type="ECO:0000256" key="1">
    <source>
        <dbReference type="SAM" id="MobiDB-lite"/>
    </source>
</evidence>
<dbReference type="Proteomes" id="UP000799776">
    <property type="component" value="Unassembled WGS sequence"/>
</dbReference>
<sequence length="375" mass="37557">MISKFSLAAAALLAAPLASAHMIMANPVPYSDSTIDNSPLTSADFPCKLKNGYTVSKMNDMTVGDAQTLSFKGSAIHGGGSCQLSVSLDLEPSKKSTFKVIHSIEGGCPGINSPSTFNFSIPDSIPNGKSTFAWTWFSKLSGAPELYMNCAPITVTGGASDDTKYNALPDMLVANLGDYVDCTSPQSADTKYPDPGDSVEVDNASDLKLPTGSACGSTAKASGAATSAAGAASGAADAGASSSAAGGGVFVPNAATPSSTLTTVITKTASIPAVISTPAYASTPVAISTPVYVSTPAAAASTPGSSTGSSSTCSTEGAVVCNGSTQFGLCNNGSVVWQPVAAGTTCSNGQITRRDGSAARAHHFRGGVHRGSRHE</sequence>
<keyword evidence="3" id="KW-0560">Oxidoreductase</keyword>
<feature type="region of interest" description="Disordered" evidence="1">
    <location>
        <begin position="185"/>
        <end position="205"/>
    </location>
</feature>
<name>A0A9P4HUX4_9PEZI</name>
<feature type="compositionally biased region" description="Basic residues" evidence="1">
    <location>
        <begin position="360"/>
        <end position="375"/>
    </location>
</feature>
<dbReference type="GO" id="GO:0004497">
    <property type="term" value="F:monooxygenase activity"/>
    <property type="evidence" value="ECO:0007669"/>
    <property type="project" value="UniProtKB-KW"/>
</dbReference>
<dbReference type="EMBL" id="ML978720">
    <property type="protein sequence ID" value="KAF2087277.1"/>
    <property type="molecule type" value="Genomic_DNA"/>
</dbReference>
<dbReference type="Gene3D" id="2.70.50.70">
    <property type="match status" value="1"/>
</dbReference>
<protein>
    <submittedName>
        <fullName evidence="3">Lytic polysaccharide monooxygenase</fullName>
    </submittedName>
</protein>